<dbReference type="Proteomes" id="UP001595752">
    <property type="component" value="Unassembled WGS sequence"/>
</dbReference>
<evidence type="ECO:0000313" key="11">
    <source>
        <dbReference type="Proteomes" id="UP001595752"/>
    </source>
</evidence>
<accession>A0ABV8B4L3</accession>
<name>A0ABV8B4L3_9BACI</name>
<feature type="transmembrane region" description="Helical" evidence="9">
    <location>
        <begin position="130"/>
        <end position="148"/>
    </location>
</feature>
<evidence type="ECO:0000256" key="3">
    <source>
        <dbReference type="ARBA" id="ARBA00022679"/>
    </source>
</evidence>
<keyword evidence="4 9" id="KW-0812">Transmembrane</keyword>
<evidence type="ECO:0000256" key="8">
    <source>
        <dbReference type="ARBA" id="ARBA00047690"/>
    </source>
</evidence>
<keyword evidence="6 9" id="KW-0350">Heme biosynthesis</keyword>
<dbReference type="PROSITE" id="PS00943">
    <property type="entry name" value="UBIA"/>
    <property type="match status" value="1"/>
</dbReference>
<proteinExistence type="inferred from homology"/>
<dbReference type="InterPro" id="IPR044878">
    <property type="entry name" value="UbiA_sf"/>
</dbReference>
<evidence type="ECO:0000256" key="4">
    <source>
        <dbReference type="ARBA" id="ARBA00022692"/>
    </source>
</evidence>
<comment type="catalytic activity">
    <reaction evidence="8 9">
        <text>heme b + (2E,6E)-farnesyl diphosphate + H2O = Fe(II)-heme o + diphosphate</text>
        <dbReference type="Rhea" id="RHEA:28070"/>
        <dbReference type="ChEBI" id="CHEBI:15377"/>
        <dbReference type="ChEBI" id="CHEBI:33019"/>
        <dbReference type="ChEBI" id="CHEBI:60344"/>
        <dbReference type="ChEBI" id="CHEBI:60530"/>
        <dbReference type="ChEBI" id="CHEBI:175763"/>
        <dbReference type="EC" id="2.5.1.141"/>
    </reaction>
</comment>
<dbReference type="RefSeq" id="WP_377916698.1">
    <property type="nucleotide sequence ID" value="NZ_JBHRZT010000067.1"/>
</dbReference>
<keyword evidence="5 9" id="KW-1133">Transmembrane helix</keyword>
<evidence type="ECO:0000256" key="5">
    <source>
        <dbReference type="ARBA" id="ARBA00022989"/>
    </source>
</evidence>
<feature type="transmembrane region" description="Helical" evidence="9">
    <location>
        <begin position="60"/>
        <end position="82"/>
    </location>
</feature>
<dbReference type="GO" id="GO:0008495">
    <property type="term" value="F:protoheme IX farnesyltransferase activity"/>
    <property type="evidence" value="ECO:0007669"/>
    <property type="project" value="UniProtKB-EC"/>
</dbReference>
<reference evidence="11" key="1">
    <citation type="journal article" date="2019" name="Int. J. Syst. Evol. Microbiol.">
        <title>The Global Catalogue of Microorganisms (GCM) 10K type strain sequencing project: providing services to taxonomists for standard genome sequencing and annotation.</title>
        <authorList>
            <consortium name="The Broad Institute Genomics Platform"/>
            <consortium name="The Broad Institute Genome Sequencing Center for Infectious Disease"/>
            <person name="Wu L."/>
            <person name="Ma J."/>
        </authorList>
    </citation>
    <scope>NUCLEOTIDE SEQUENCE [LARGE SCALE GENOMIC DNA]</scope>
    <source>
        <strain evidence="11">CCUG 61889</strain>
    </source>
</reference>
<feature type="transmembrane region" description="Helical" evidence="9">
    <location>
        <begin position="229"/>
        <end position="246"/>
    </location>
</feature>
<comment type="subcellular location">
    <subcellularLocation>
        <location evidence="9">Cell membrane</location>
        <topology evidence="9">Multi-pass membrane protein</topology>
    </subcellularLocation>
    <subcellularLocation>
        <location evidence="1">Membrane</location>
        <topology evidence="1">Multi-pass membrane protein</topology>
    </subcellularLocation>
</comment>
<keyword evidence="2 9" id="KW-1003">Cell membrane</keyword>
<feature type="transmembrane region" description="Helical" evidence="9">
    <location>
        <begin position="251"/>
        <end position="271"/>
    </location>
</feature>
<comment type="miscellaneous">
    <text evidence="9">Carbon 2 of the heme B porphyrin ring is defined according to the Fischer nomenclature.</text>
</comment>
<dbReference type="InterPro" id="IPR030470">
    <property type="entry name" value="UbiA_prenylTrfase_CS"/>
</dbReference>
<organism evidence="10 11">
    <name type="scientific">Bacillus songklensis</name>
    <dbReference type="NCBI Taxonomy" id="1069116"/>
    <lineage>
        <taxon>Bacteria</taxon>
        <taxon>Bacillati</taxon>
        <taxon>Bacillota</taxon>
        <taxon>Bacilli</taxon>
        <taxon>Bacillales</taxon>
        <taxon>Bacillaceae</taxon>
        <taxon>Bacillus</taxon>
    </lineage>
</organism>
<keyword evidence="7 9" id="KW-0472">Membrane</keyword>
<comment type="similarity">
    <text evidence="9">Belongs to the UbiA prenyltransferase family. Protoheme IX farnesyltransferase subfamily.</text>
</comment>
<feature type="transmembrane region" description="Helical" evidence="9">
    <location>
        <begin position="169"/>
        <end position="194"/>
    </location>
</feature>
<comment type="pathway">
    <text evidence="9">Porphyrin-containing compound metabolism; heme O biosynthesis; heme O from protoheme: step 1/1.</text>
</comment>
<evidence type="ECO:0000256" key="1">
    <source>
        <dbReference type="ARBA" id="ARBA00004141"/>
    </source>
</evidence>
<sequence length="305" mass="34170">MKNSEAIAKNSLSMKHYFSWKVISAIIKTGIIQSNVMGMFAGLCLALYVNDLSFVKQIPVVILTLMGTSFVVGGSGAINNFYDRDIDAIMKRTMDRPTADGTINPKFALWLGIVLVAAGLGLLLTVSKMAAFMGFLGFFFYVFPYTMLTKRKTIYNTEVGSLSGAMPPLIGWVAISSDILHPIAIGLFVLMFLWQPPHFYAIAIRRLEEYKAAGVPMLPVVKGIHRTKVQTIAYLVILLLASFLFWPFSKVIAFTMFGLTLIWMLLGIFGFRKMEHTKWATLMFVFSLNHLTILFVLMIVMSFIK</sequence>
<dbReference type="HAMAP" id="MF_00154">
    <property type="entry name" value="CyoE_CtaB"/>
    <property type="match status" value="1"/>
</dbReference>
<dbReference type="InterPro" id="IPR006369">
    <property type="entry name" value="Protohaem_IX_farnesylTrfase"/>
</dbReference>
<keyword evidence="3 9" id="KW-0808">Transferase</keyword>
<dbReference type="InterPro" id="IPR000537">
    <property type="entry name" value="UbiA_prenyltransferase"/>
</dbReference>
<gene>
    <name evidence="10" type="primary">cyoE</name>
    <name evidence="9" type="synonym">ctaB</name>
    <name evidence="10" type="ORF">ACFOU2_15780</name>
</gene>
<keyword evidence="11" id="KW-1185">Reference proteome</keyword>
<comment type="function">
    <text evidence="9">Converts heme B (protoheme IX) to heme O by substitution of the vinyl group on carbon 2 of heme B porphyrin ring with a hydroxyethyl farnesyl side group.</text>
</comment>
<dbReference type="CDD" id="cd13957">
    <property type="entry name" value="PT_UbiA_Cox10"/>
    <property type="match status" value="1"/>
</dbReference>
<evidence type="ECO:0000256" key="6">
    <source>
        <dbReference type="ARBA" id="ARBA00023133"/>
    </source>
</evidence>
<dbReference type="PANTHER" id="PTHR43448">
    <property type="entry name" value="PROTOHEME IX FARNESYLTRANSFERASE, MITOCHONDRIAL"/>
    <property type="match status" value="1"/>
</dbReference>
<evidence type="ECO:0000313" key="10">
    <source>
        <dbReference type="EMBL" id="MFC3884845.1"/>
    </source>
</evidence>
<protein>
    <recommendedName>
        <fullName evidence="9">Protoheme IX farnesyltransferase</fullName>
        <ecNumber evidence="9">2.5.1.141</ecNumber>
    </recommendedName>
    <alternativeName>
        <fullName evidence="9">Heme B farnesyltransferase</fullName>
    </alternativeName>
    <alternativeName>
        <fullName evidence="9">Heme O synthase</fullName>
    </alternativeName>
</protein>
<evidence type="ECO:0000256" key="2">
    <source>
        <dbReference type="ARBA" id="ARBA00022475"/>
    </source>
</evidence>
<feature type="transmembrane region" description="Helical" evidence="9">
    <location>
        <begin position="20"/>
        <end position="48"/>
    </location>
</feature>
<dbReference type="EMBL" id="JBHRZT010000067">
    <property type="protein sequence ID" value="MFC3884845.1"/>
    <property type="molecule type" value="Genomic_DNA"/>
</dbReference>
<comment type="subunit">
    <text evidence="9">Interacts with CtaA.</text>
</comment>
<dbReference type="EC" id="2.5.1.141" evidence="9"/>
<dbReference type="Gene3D" id="1.10.357.140">
    <property type="entry name" value="UbiA prenyltransferase"/>
    <property type="match status" value="1"/>
</dbReference>
<evidence type="ECO:0000256" key="9">
    <source>
        <dbReference type="HAMAP-Rule" id="MF_00154"/>
    </source>
</evidence>
<comment type="caution">
    <text evidence="10">The sequence shown here is derived from an EMBL/GenBank/DDBJ whole genome shotgun (WGS) entry which is preliminary data.</text>
</comment>
<feature type="transmembrane region" description="Helical" evidence="9">
    <location>
        <begin position="283"/>
        <end position="304"/>
    </location>
</feature>
<dbReference type="NCBIfam" id="TIGR01473">
    <property type="entry name" value="cyoE_ctaB"/>
    <property type="match status" value="1"/>
</dbReference>
<feature type="transmembrane region" description="Helical" evidence="9">
    <location>
        <begin position="103"/>
        <end position="124"/>
    </location>
</feature>
<dbReference type="Pfam" id="PF01040">
    <property type="entry name" value="UbiA"/>
    <property type="match status" value="1"/>
</dbReference>
<dbReference type="PANTHER" id="PTHR43448:SF2">
    <property type="entry name" value="PROTOHEME IX FARNESYLTRANSFERASE, MITOCHONDRIAL"/>
    <property type="match status" value="1"/>
</dbReference>
<evidence type="ECO:0000256" key="7">
    <source>
        <dbReference type="ARBA" id="ARBA00023136"/>
    </source>
</evidence>